<keyword evidence="14" id="KW-0256">Endoplasmic reticulum</keyword>
<evidence type="ECO:0000256" key="6">
    <source>
        <dbReference type="ARBA" id="ARBA00022692"/>
    </source>
</evidence>
<dbReference type="AlphaFoldDB" id="A0A0X3Q0W9"/>
<dbReference type="EMBL" id="GEEE01010069">
    <property type="protein sequence ID" value="JAP53156.1"/>
    <property type="molecule type" value="Transcribed_RNA"/>
</dbReference>
<evidence type="ECO:0000256" key="12">
    <source>
        <dbReference type="ARBA" id="ARBA00023239"/>
    </source>
</evidence>
<evidence type="ECO:0000256" key="10">
    <source>
        <dbReference type="ARBA" id="ARBA00023136"/>
    </source>
</evidence>
<evidence type="ECO:0000256" key="4">
    <source>
        <dbReference type="ARBA" id="ARBA00013122"/>
    </source>
</evidence>
<dbReference type="Pfam" id="PF04387">
    <property type="entry name" value="PTPLA"/>
    <property type="match status" value="1"/>
</dbReference>
<evidence type="ECO:0000256" key="3">
    <source>
        <dbReference type="ARBA" id="ARBA00007811"/>
    </source>
</evidence>
<keyword evidence="12 14" id="KW-0456">Lyase</keyword>
<evidence type="ECO:0000313" key="15">
    <source>
        <dbReference type="EMBL" id="JAP53156.1"/>
    </source>
</evidence>
<name>A0A0X3Q0W9_SCHSO</name>
<dbReference type="GO" id="GO:0042761">
    <property type="term" value="P:very long-chain fatty acid biosynthetic process"/>
    <property type="evidence" value="ECO:0007669"/>
    <property type="project" value="TreeGrafter"/>
</dbReference>
<evidence type="ECO:0000256" key="13">
    <source>
        <dbReference type="ARBA" id="ARBA00036671"/>
    </source>
</evidence>
<keyword evidence="7 14" id="KW-0276">Fatty acid metabolism</keyword>
<dbReference type="GO" id="GO:0005789">
    <property type="term" value="C:endoplasmic reticulum membrane"/>
    <property type="evidence" value="ECO:0007669"/>
    <property type="project" value="UniProtKB-SubCell"/>
</dbReference>
<dbReference type="UniPathway" id="UPA00094"/>
<comment type="pathway">
    <text evidence="2 14">Lipid metabolism; fatty acid biosynthesis.</text>
</comment>
<feature type="transmembrane region" description="Helical" evidence="14">
    <location>
        <begin position="172"/>
        <end position="193"/>
    </location>
</feature>
<comment type="caution">
    <text evidence="14">Lacks conserved residue(s) required for the propagation of feature annotation.</text>
</comment>
<keyword evidence="9 14" id="KW-0443">Lipid metabolism</keyword>
<gene>
    <name evidence="15" type="primary">HACD</name>
    <name evidence="15" type="ORF">TR151029</name>
</gene>
<keyword evidence="10 14" id="KW-0472">Membrane</keyword>
<feature type="transmembrane region" description="Helical" evidence="14">
    <location>
        <begin position="130"/>
        <end position="152"/>
    </location>
</feature>
<comment type="catalytic activity">
    <reaction evidence="13 14">
        <text>a very-long-chain (3R)-3-hydroxyacyl-CoA = a very-long-chain (2E)-enoyl-CoA + H2O</text>
        <dbReference type="Rhea" id="RHEA:45812"/>
        <dbReference type="ChEBI" id="CHEBI:15377"/>
        <dbReference type="ChEBI" id="CHEBI:83728"/>
        <dbReference type="ChEBI" id="CHEBI:85440"/>
        <dbReference type="EC" id="4.2.1.134"/>
    </reaction>
</comment>
<feature type="transmembrane region" description="Helical" evidence="14">
    <location>
        <begin position="7"/>
        <end position="24"/>
    </location>
</feature>
<proteinExistence type="inferred from homology"/>
<evidence type="ECO:0000256" key="14">
    <source>
        <dbReference type="RuleBase" id="RU363109"/>
    </source>
</evidence>
<comment type="similarity">
    <text evidence="3 14">Belongs to the very long-chain fatty acids dehydratase HACD family.</text>
</comment>
<evidence type="ECO:0000256" key="8">
    <source>
        <dbReference type="ARBA" id="ARBA00022989"/>
    </source>
</evidence>
<evidence type="ECO:0000256" key="5">
    <source>
        <dbReference type="ARBA" id="ARBA00022516"/>
    </source>
</evidence>
<dbReference type="InterPro" id="IPR007482">
    <property type="entry name" value="Tyr_Pase-like_PTPLA"/>
</dbReference>
<comment type="function">
    <text evidence="14">Catalyzes the third of the four reactions of the long-chain fatty acids elongation cycle. This endoplasmic reticulum-bound enzymatic process, allows the addition of two carbons to the chain of long- and very long-chain fatty acids/VLCFAs per cycle. This enzyme catalyzes the dehydration of the 3-hydroxyacyl-CoA intermediate into trans-2,3-enoyl-CoA, within each cycle of fatty acid elongation. Thereby, it participates to the production of VLCFAs of different chain lengths that are involved in multiple biological processes as precursors of membrane lipids and lipid mediators.</text>
</comment>
<dbReference type="GO" id="GO:0030148">
    <property type="term" value="P:sphingolipid biosynthetic process"/>
    <property type="evidence" value="ECO:0007669"/>
    <property type="project" value="TreeGrafter"/>
</dbReference>
<keyword evidence="8 14" id="KW-1133">Transmembrane helix</keyword>
<dbReference type="GO" id="GO:0102158">
    <property type="term" value="F:very-long-chain (3R)-3-hydroxyacyl-CoA dehydratase activity"/>
    <property type="evidence" value="ECO:0007669"/>
    <property type="project" value="UniProtKB-EC"/>
</dbReference>
<keyword evidence="11 14" id="KW-0275">Fatty acid biosynthesis</keyword>
<organism evidence="15">
    <name type="scientific">Schistocephalus solidus</name>
    <name type="common">Tapeworm</name>
    <dbReference type="NCBI Taxonomy" id="70667"/>
    <lineage>
        <taxon>Eukaryota</taxon>
        <taxon>Metazoa</taxon>
        <taxon>Spiralia</taxon>
        <taxon>Lophotrochozoa</taxon>
        <taxon>Platyhelminthes</taxon>
        <taxon>Cestoda</taxon>
        <taxon>Eucestoda</taxon>
        <taxon>Diphyllobothriidea</taxon>
        <taxon>Diphyllobothriidae</taxon>
        <taxon>Schistocephalus</taxon>
    </lineage>
</organism>
<sequence>MGLSKPYLLLYNLVQAFGWGYILYLELLSSARSGDVGYFLQIFQTLALLEVFHACFRLVRSSPLTTIIQLSSRIFVVWAVLYLYPEVKVHSKVFKMMVVSWCLAEITRYCYYFACLLFKPPFSLTYLRYSLFMILYPTGILGELLLILLSLSYVSKRSPIDFPMPNRLNVALHGYCVYWIVLIMYLPFSPVMYKHMLAQRRKVLGSPTRKNV</sequence>
<dbReference type="PANTHER" id="PTHR11035">
    <property type="entry name" value="VERY-LONG-CHAIN (3R)-3-HYDROXYACYL-COA DEHYDRATASE"/>
    <property type="match status" value="1"/>
</dbReference>
<comment type="subcellular location">
    <subcellularLocation>
        <location evidence="14">Endoplasmic reticulum membrane</location>
        <topology evidence="14">Multi-pass membrane protein</topology>
    </subcellularLocation>
    <subcellularLocation>
        <location evidence="1">Membrane</location>
        <topology evidence="1">Multi-pass membrane protein</topology>
    </subcellularLocation>
</comment>
<keyword evidence="5 14" id="KW-0444">Lipid biosynthesis</keyword>
<evidence type="ECO:0000256" key="11">
    <source>
        <dbReference type="ARBA" id="ARBA00023160"/>
    </source>
</evidence>
<dbReference type="EC" id="4.2.1.134" evidence="4 14"/>
<evidence type="ECO:0000256" key="2">
    <source>
        <dbReference type="ARBA" id="ARBA00005194"/>
    </source>
</evidence>
<keyword evidence="6 14" id="KW-0812">Transmembrane</keyword>
<evidence type="ECO:0000256" key="9">
    <source>
        <dbReference type="ARBA" id="ARBA00023098"/>
    </source>
</evidence>
<evidence type="ECO:0000256" key="7">
    <source>
        <dbReference type="ARBA" id="ARBA00022832"/>
    </source>
</evidence>
<accession>A0A0X3Q0W9</accession>
<dbReference type="PANTHER" id="PTHR11035:SF3">
    <property type="entry name" value="VERY-LONG-CHAIN (3R)-3-HYDROXYACYL-COA DEHYDRATASE"/>
    <property type="match status" value="1"/>
</dbReference>
<protein>
    <recommendedName>
        <fullName evidence="4 14">Very-long-chain (3R)-3-hydroxyacyl-CoA dehydratase</fullName>
        <ecNumber evidence="4 14">4.2.1.134</ecNumber>
    </recommendedName>
</protein>
<evidence type="ECO:0000256" key="1">
    <source>
        <dbReference type="ARBA" id="ARBA00004141"/>
    </source>
</evidence>
<feature type="transmembrane region" description="Helical" evidence="14">
    <location>
        <begin position="63"/>
        <end position="84"/>
    </location>
</feature>
<reference evidence="15" key="1">
    <citation type="submission" date="2016-01" db="EMBL/GenBank/DDBJ databases">
        <title>Reference transcriptome for the parasite Schistocephalus solidus: insights into the molecular evolution of parasitism.</title>
        <authorList>
            <person name="Hebert F.O."/>
            <person name="Grambauer S."/>
            <person name="Barber I."/>
            <person name="Landry C.R."/>
            <person name="Aubin-Horth N."/>
        </authorList>
    </citation>
    <scope>NUCLEOTIDE SEQUENCE</scope>
</reference>
<dbReference type="GO" id="GO:0030497">
    <property type="term" value="P:fatty acid elongation"/>
    <property type="evidence" value="ECO:0007669"/>
    <property type="project" value="TreeGrafter"/>
</dbReference>